<reference evidence="2" key="1">
    <citation type="journal article" date="2013" name="Genetics">
        <title>The draft genome and transcriptome of Panagrellus redivivus are shaped by the harsh demands of a free-living lifestyle.</title>
        <authorList>
            <person name="Srinivasan J."/>
            <person name="Dillman A.R."/>
            <person name="Macchietto M.G."/>
            <person name="Heikkinen L."/>
            <person name="Lakso M."/>
            <person name="Fracchia K.M."/>
            <person name="Antoshechkin I."/>
            <person name="Mortazavi A."/>
            <person name="Wong G."/>
            <person name="Sternberg P.W."/>
        </authorList>
    </citation>
    <scope>NUCLEOTIDE SEQUENCE [LARGE SCALE GENOMIC DNA]</scope>
    <source>
        <strain evidence="2">MT8872</strain>
    </source>
</reference>
<feature type="compositionally biased region" description="Basic residues" evidence="1">
    <location>
        <begin position="360"/>
        <end position="370"/>
    </location>
</feature>
<feature type="compositionally biased region" description="Low complexity" evidence="1">
    <location>
        <begin position="122"/>
        <end position="154"/>
    </location>
</feature>
<name>A0A7E4V5T2_PANRE</name>
<feature type="compositionally biased region" description="Low complexity" evidence="1">
    <location>
        <begin position="371"/>
        <end position="382"/>
    </location>
</feature>
<dbReference type="WBParaSite" id="Pan_g16984.t2">
    <property type="protein sequence ID" value="Pan_g16984.t2"/>
    <property type="gene ID" value="Pan_g16984"/>
</dbReference>
<protein>
    <submittedName>
        <fullName evidence="3">Histone-fold-containing protein</fullName>
    </submittedName>
</protein>
<proteinExistence type="predicted"/>
<evidence type="ECO:0000256" key="1">
    <source>
        <dbReference type="SAM" id="MobiDB-lite"/>
    </source>
</evidence>
<accession>A0A7E4V5T2</accession>
<sequence>MANYPNSPYMQQMTPQQSQQMPHPMYSNASMQQQMQMQQMLMGDSSQQQLSAQQQQAMMMNPPNRPMQMQQITAEHQQMMIRTRQLENQRLMATRPPQQRNRYPSQITPQQHNQAMAKMRLQQQQLPQQQQQQQSQQQQQPQQPQQQQQQQMYYQPQRIMNSSTMRAPMAVHAGHGRQEGMGHPQMVSISSDMNVQYITASPQMAGAQGMPVPYNTVRQVPFSQGPGGSQQNMGPRPVVYQVKGALPHGVRAEIPSNSIIFGGTSGSGDTVLIQNSQMVPGPSTAPNRPQARALRMALSSQPQQMTSQAVPIEAVPVTVSVADPNAPGPSATIIRVQSPAKKVTPPPQPVSSDKPTPTRPTKKSNSKSKSKANVAPPAAKQPEPAPLPAKATKLIDRQEIERIVKEMGLEGKIDVIPYKLVMEYAETYAQLAADDLTCLAKGKRFAPEERPVIKERDANFVVKKLKARYSHV</sequence>
<feature type="compositionally biased region" description="Polar residues" evidence="1">
    <location>
        <begin position="96"/>
        <end position="114"/>
    </location>
</feature>
<dbReference type="AlphaFoldDB" id="A0A7E4V5T2"/>
<dbReference type="Proteomes" id="UP000492821">
    <property type="component" value="Unassembled WGS sequence"/>
</dbReference>
<organism evidence="2 3">
    <name type="scientific">Panagrellus redivivus</name>
    <name type="common">Microworm</name>
    <dbReference type="NCBI Taxonomy" id="6233"/>
    <lineage>
        <taxon>Eukaryota</taxon>
        <taxon>Metazoa</taxon>
        <taxon>Ecdysozoa</taxon>
        <taxon>Nematoda</taxon>
        <taxon>Chromadorea</taxon>
        <taxon>Rhabditida</taxon>
        <taxon>Tylenchina</taxon>
        <taxon>Panagrolaimomorpha</taxon>
        <taxon>Panagrolaimoidea</taxon>
        <taxon>Panagrolaimidae</taxon>
        <taxon>Panagrellus</taxon>
    </lineage>
</organism>
<keyword evidence="2" id="KW-1185">Reference proteome</keyword>
<feature type="compositionally biased region" description="Low complexity" evidence="1">
    <location>
        <begin position="7"/>
        <end position="24"/>
    </location>
</feature>
<feature type="region of interest" description="Disordered" evidence="1">
    <location>
        <begin position="94"/>
        <end position="154"/>
    </location>
</feature>
<feature type="region of interest" description="Disordered" evidence="1">
    <location>
        <begin position="326"/>
        <end position="388"/>
    </location>
</feature>
<feature type="region of interest" description="Disordered" evidence="1">
    <location>
        <begin position="1"/>
        <end position="24"/>
    </location>
</feature>
<reference evidence="3" key="2">
    <citation type="submission" date="2020-10" db="UniProtKB">
        <authorList>
            <consortium name="WormBaseParasite"/>
        </authorList>
    </citation>
    <scope>IDENTIFICATION</scope>
</reference>
<evidence type="ECO:0000313" key="3">
    <source>
        <dbReference type="WBParaSite" id="Pan_g16984.t2"/>
    </source>
</evidence>
<evidence type="ECO:0000313" key="2">
    <source>
        <dbReference type="Proteomes" id="UP000492821"/>
    </source>
</evidence>